<reference evidence="12 13" key="2">
    <citation type="submission" date="2018-10" db="EMBL/GenBank/DDBJ databases">
        <authorList>
            <consortium name="Pathogen Informatics"/>
        </authorList>
    </citation>
    <scope>NUCLEOTIDE SEQUENCE [LARGE SCALE GENOMIC DNA]</scope>
</reference>
<name>A0A158Q9N8_ENTVE</name>
<dbReference type="WBParaSite" id="EVEC_0000264701-mRNA-1">
    <property type="protein sequence ID" value="EVEC_0000264701-mRNA-1"/>
    <property type="gene ID" value="EVEC_0000264701"/>
</dbReference>
<gene>
    <name evidence="12" type="ORF">EVEC_LOCUS2355</name>
</gene>
<feature type="active site" description="Proton donor/acceptor" evidence="6">
    <location>
        <position position="502"/>
    </location>
</feature>
<dbReference type="Proteomes" id="UP000274131">
    <property type="component" value="Unassembled WGS sequence"/>
</dbReference>
<dbReference type="Gene3D" id="3.30.160.650">
    <property type="match status" value="1"/>
</dbReference>
<dbReference type="Gene3D" id="3.30.70.3450">
    <property type="match status" value="1"/>
</dbReference>
<dbReference type="GO" id="GO:0071949">
    <property type="term" value="F:FAD binding"/>
    <property type="evidence" value="ECO:0007669"/>
    <property type="project" value="InterPro"/>
</dbReference>
<reference evidence="14" key="1">
    <citation type="submission" date="2016-04" db="UniProtKB">
        <authorList>
            <consortium name="WormBaseParasite"/>
        </authorList>
    </citation>
    <scope>IDENTIFICATION</scope>
</reference>
<dbReference type="InterPro" id="IPR016169">
    <property type="entry name" value="FAD-bd_PCMH_sub2"/>
</dbReference>
<feature type="binding site" evidence="8">
    <location>
        <begin position="296"/>
        <end position="302"/>
    </location>
    <ligand>
        <name>FAD</name>
        <dbReference type="ChEBI" id="CHEBI:57692"/>
    </ligand>
</feature>
<keyword evidence="10" id="KW-0443">Lipid metabolism</keyword>
<dbReference type="InterPro" id="IPR016167">
    <property type="entry name" value="FAD-bd_PCMH_sub1"/>
</dbReference>
<dbReference type="GO" id="GO:0005777">
    <property type="term" value="C:peroxisome"/>
    <property type="evidence" value="ECO:0007669"/>
    <property type="project" value="UniProtKB-SubCell"/>
</dbReference>
<feature type="binding site" evidence="7">
    <location>
        <position position="439"/>
    </location>
    <ligand>
        <name>substrate</name>
    </ligand>
</feature>
<evidence type="ECO:0000256" key="4">
    <source>
        <dbReference type="ARBA" id="ARBA00022630"/>
    </source>
</evidence>
<evidence type="ECO:0000256" key="1">
    <source>
        <dbReference type="ARBA" id="ARBA00004670"/>
    </source>
</evidence>
<comment type="function">
    <text evidence="10">Catalyzes the exchange of an acyl for a long-chain alkyl group and the formation of the ether bond in the biosynthesis of ether phospholipids.</text>
</comment>
<sequence>MVPSYACDCNLSILFRDSALKWNGWGFTDSSFQINNKGQVTFTGQRYNMSGEVMPFFRPWFEKNLGVDLDHRTPSQLRSDLVVPPAVVNQPFINFLKANNIGYSNAPQHRVVRSHGHTVHEIWKLRHGKFERLVDIVAWPKNESEIIKIVSAANEFNVVIIPIGGGTSVSHALECPSDERRSICSVDLALMDKILWVDEANLLCRAEAGIIGLKLEKELNAKGFTCGHEPDSIELSTLGGWISTRASGMKKNKYGNIEDLLVHVSMVSSKGVVRKYCQVPRISGGPDLHQIILGSEGILGVISEATVKIFPLPEVKKFGSLVFPSFENGVNFMREVARQRCQPASLRLVDNEQFVMGQSLKIQRNLWDTLASNLSKLYITKWKGFKMVAATICYEGSGQEVELQERTLNSIAEAFKGVAGGEESGKYGYMLTFAIAYLRDMGMELSVLGESFETSVPWNKTLLLCRNVKELIKREAKANGVRYPVLSTCRVTQVYDSGACVYFYFGFNYRGVKDPLEVYDKIEAAARDEIIACGGCISHHHGVGKLRRPWMAVTVGEAGISVIKAIKEELDPKNIFACGNLIDMKKSKL</sequence>
<dbReference type="EC" id="2.5.1.26" evidence="3 10"/>
<evidence type="ECO:0000256" key="10">
    <source>
        <dbReference type="RuleBase" id="RU363113"/>
    </source>
</evidence>
<dbReference type="Gene3D" id="3.30.43.10">
    <property type="entry name" value="Uridine Diphospho-n-acetylenolpyruvylglucosamine Reductase, domain 2"/>
    <property type="match status" value="1"/>
</dbReference>
<dbReference type="EMBL" id="UXUI01007365">
    <property type="protein sequence ID" value="VDD87212.1"/>
    <property type="molecule type" value="Genomic_DNA"/>
</dbReference>
<comment type="pathway">
    <text evidence="1 10">Glycerolipid metabolism; ether lipid biosynthesis.</text>
</comment>
<dbReference type="InterPro" id="IPR016171">
    <property type="entry name" value="Vanillyl_alc_oxidase_C-sub2"/>
</dbReference>
<evidence type="ECO:0000256" key="8">
    <source>
        <dbReference type="PIRSR" id="PIRSR625650-3"/>
    </source>
</evidence>
<dbReference type="PROSITE" id="PS51387">
    <property type="entry name" value="FAD_PCMH"/>
    <property type="match status" value="1"/>
</dbReference>
<dbReference type="Gene3D" id="3.30.300.330">
    <property type="match status" value="1"/>
</dbReference>
<evidence type="ECO:0000313" key="13">
    <source>
        <dbReference type="Proteomes" id="UP000274131"/>
    </source>
</evidence>
<feature type="site" description="Important for enzyme activity" evidence="9">
    <location>
        <position position="347"/>
    </location>
</feature>
<dbReference type="UniPathway" id="UPA00781"/>
<dbReference type="SUPFAM" id="SSF55103">
    <property type="entry name" value="FAD-linked oxidases, C-terminal domain"/>
    <property type="match status" value="1"/>
</dbReference>
<dbReference type="InterPro" id="IPR025650">
    <property type="entry name" value="Alkyl-DHAP_Synthase"/>
</dbReference>
<dbReference type="AlphaFoldDB" id="A0A158Q9N8"/>
<comment type="cofactor">
    <cofactor evidence="8 10">
        <name>FAD</name>
        <dbReference type="ChEBI" id="CHEBI:57692"/>
    </cofactor>
</comment>
<organism evidence="14">
    <name type="scientific">Enterobius vermicularis</name>
    <name type="common">Human pinworm</name>
    <dbReference type="NCBI Taxonomy" id="51028"/>
    <lineage>
        <taxon>Eukaryota</taxon>
        <taxon>Metazoa</taxon>
        <taxon>Ecdysozoa</taxon>
        <taxon>Nematoda</taxon>
        <taxon>Chromadorea</taxon>
        <taxon>Rhabditida</taxon>
        <taxon>Spirurina</taxon>
        <taxon>Oxyuridomorpha</taxon>
        <taxon>Oxyuroidea</taxon>
        <taxon>Oxyuridae</taxon>
        <taxon>Enterobius</taxon>
    </lineage>
</organism>
<dbReference type="Gene3D" id="1.10.45.10">
    <property type="entry name" value="Vanillyl-alcohol Oxidase, Chain A, domain 4"/>
    <property type="match status" value="1"/>
</dbReference>
<comment type="catalytic activity">
    <reaction evidence="10">
        <text>a long chain fatty alcohol + a 1-acylglycerone 3-phosphate = a 1-O-alkylglycerone 3-phosphate + a long-chain fatty acid + H(+)</text>
        <dbReference type="Rhea" id="RHEA:36171"/>
        <dbReference type="ChEBI" id="CHEBI:15378"/>
        <dbReference type="ChEBI" id="CHEBI:17135"/>
        <dbReference type="ChEBI" id="CHEBI:57534"/>
        <dbReference type="ChEBI" id="CHEBI:57560"/>
        <dbReference type="ChEBI" id="CHEBI:73315"/>
        <dbReference type="EC" id="2.5.1.26"/>
    </reaction>
</comment>
<feature type="binding site" evidence="8">
    <location>
        <begin position="244"/>
        <end position="247"/>
    </location>
    <ligand>
        <name>FAD</name>
        <dbReference type="ChEBI" id="CHEBI:57692"/>
    </ligand>
</feature>
<comment type="subunit">
    <text evidence="10">Homodimer.</text>
</comment>
<protein>
    <recommendedName>
        <fullName evidence="3 10">Alkylglycerone-phosphate synthase</fullName>
        <shortName evidence="10">Alkyl-DHAP synthase</shortName>
        <ecNumber evidence="3 10">2.5.1.26</ecNumber>
    </recommendedName>
</protein>
<evidence type="ECO:0000256" key="5">
    <source>
        <dbReference type="ARBA" id="ARBA00022827"/>
    </source>
</evidence>
<dbReference type="InterPro" id="IPR016164">
    <property type="entry name" value="FAD-linked_Oxase-like_C"/>
</dbReference>
<keyword evidence="10" id="KW-0808">Transferase</keyword>
<comment type="subcellular location">
    <subcellularLocation>
        <location evidence="10">Peroxisome</location>
    </subcellularLocation>
</comment>
<accession>A0A158Q9N8</accession>
<evidence type="ECO:0000313" key="14">
    <source>
        <dbReference type="WBParaSite" id="EVEC_0000264701-mRNA-1"/>
    </source>
</evidence>
<proteinExistence type="inferred from homology"/>
<evidence type="ECO:0000256" key="7">
    <source>
        <dbReference type="PIRSR" id="PIRSR625650-2"/>
    </source>
</evidence>
<dbReference type="SUPFAM" id="SSF56176">
    <property type="entry name" value="FAD-binding/transporter-associated domain-like"/>
    <property type="match status" value="1"/>
</dbReference>
<feature type="binding site" evidence="8">
    <location>
        <begin position="231"/>
        <end position="237"/>
    </location>
    <ligand>
        <name>FAD</name>
        <dbReference type="ChEBI" id="CHEBI:57692"/>
    </ligand>
</feature>
<dbReference type="OrthoDB" id="7786253at2759"/>
<evidence type="ECO:0000313" key="12">
    <source>
        <dbReference type="EMBL" id="VDD87212.1"/>
    </source>
</evidence>
<dbReference type="PANTHER" id="PTHR46568:SF1">
    <property type="entry name" value="ALKYLDIHYDROXYACETONEPHOSPHATE SYNTHASE, PEROXISOMAL"/>
    <property type="match status" value="1"/>
</dbReference>
<dbReference type="Pfam" id="PF02913">
    <property type="entry name" value="FAD-oxidase_C"/>
    <property type="match status" value="1"/>
</dbReference>
<feature type="domain" description="FAD-binding PCMH-type" evidence="11">
    <location>
        <begin position="130"/>
        <end position="312"/>
    </location>
</feature>
<evidence type="ECO:0000259" key="11">
    <source>
        <dbReference type="PROSITE" id="PS51387"/>
    </source>
</evidence>
<evidence type="ECO:0000256" key="9">
    <source>
        <dbReference type="PIRSR" id="PIRSR625650-4"/>
    </source>
</evidence>
<keyword evidence="10" id="KW-0444">Lipid biosynthesis</keyword>
<keyword evidence="5 8" id="KW-0274">FAD</keyword>
<dbReference type="InterPro" id="IPR004113">
    <property type="entry name" value="FAD-bd_oxidored_4_C"/>
</dbReference>
<keyword evidence="13" id="KW-1185">Reference proteome</keyword>
<dbReference type="InterPro" id="IPR006094">
    <property type="entry name" value="Oxid_FAD_bind_N"/>
</dbReference>
<dbReference type="GO" id="GO:0008611">
    <property type="term" value="P:ether lipid biosynthetic process"/>
    <property type="evidence" value="ECO:0007669"/>
    <property type="project" value="UniProtKB-UniPathway"/>
</dbReference>
<dbReference type="Pfam" id="PF01565">
    <property type="entry name" value="FAD_binding_4"/>
    <property type="match status" value="1"/>
</dbReference>
<dbReference type="PANTHER" id="PTHR46568">
    <property type="entry name" value="ALKYLDIHYDROXYACETONEPHOSPHATE SYNTHASE, PEROXISOMAL"/>
    <property type="match status" value="1"/>
</dbReference>
<dbReference type="Gene3D" id="3.30.465.10">
    <property type="match status" value="1"/>
</dbReference>
<dbReference type="GO" id="GO:0008609">
    <property type="term" value="F:alkylglycerone-phosphate synthase activity"/>
    <property type="evidence" value="ECO:0007669"/>
    <property type="project" value="UniProtKB-EC"/>
</dbReference>
<feature type="binding site" evidence="8">
    <location>
        <begin position="162"/>
        <end position="168"/>
    </location>
    <ligand>
        <name>FAD</name>
        <dbReference type="ChEBI" id="CHEBI:57692"/>
    </ligand>
</feature>
<dbReference type="InterPro" id="IPR036318">
    <property type="entry name" value="FAD-bd_PCMH-like_sf"/>
</dbReference>
<keyword evidence="4 10" id="KW-0285">Flavoprotein</keyword>
<evidence type="ECO:0000256" key="2">
    <source>
        <dbReference type="ARBA" id="ARBA00008000"/>
    </source>
</evidence>
<keyword evidence="10" id="KW-0576">Peroxisome</keyword>
<dbReference type="STRING" id="51028.A0A158Q9N8"/>
<evidence type="ECO:0000256" key="6">
    <source>
        <dbReference type="PIRSR" id="PIRSR625650-1"/>
    </source>
</evidence>
<dbReference type="InterPro" id="IPR016166">
    <property type="entry name" value="FAD-bd_PCMH"/>
</dbReference>
<evidence type="ECO:0000256" key="3">
    <source>
        <dbReference type="ARBA" id="ARBA00012385"/>
    </source>
</evidence>
<comment type="similarity">
    <text evidence="2 10">Belongs to the FAD-binding oxidoreductase/transferase type 4 family.</text>
</comment>